<gene>
    <name evidence="7" type="primary">mucB</name>
    <name evidence="7" type="ORF">Talka_01996</name>
</gene>
<reference evidence="7 8" key="1">
    <citation type="submission" date="2019-07" db="EMBL/GenBank/DDBJ databases">
        <title>Tepidimonas alkaliphilus YIM 72238 draft genome.</title>
        <authorList>
            <person name="Da Costa M.S."/>
            <person name="Froufe H.J.C."/>
            <person name="Egas C."/>
            <person name="Albuquerque L."/>
        </authorList>
    </citation>
    <scope>NUCLEOTIDE SEQUENCE [LARGE SCALE GENOMIC DNA]</scope>
    <source>
        <strain evidence="7 8">YIM 72238</strain>
    </source>
</reference>
<dbReference type="Gene3D" id="2.50.20.10">
    <property type="entry name" value="Lipoprotein localisation LolA/LolB/LppX"/>
    <property type="match status" value="1"/>
</dbReference>
<evidence type="ECO:0000259" key="6">
    <source>
        <dbReference type="Pfam" id="PF17188"/>
    </source>
</evidence>
<dbReference type="PIRSF" id="PIRSF005427">
    <property type="entry name" value="RseB"/>
    <property type="match status" value="1"/>
</dbReference>
<dbReference type="PANTHER" id="PTHR38782:SF1">
    <property type="entry name" value="SIGMA-E FACTOR REGULATORY PROTEIN RSEB"/>
    <property type="match status" value="1"/>
</dbReference>
<evidence type="ECO:0000313" key="8">
    <source>
        <dbReference type="Proteomes" id="UP000315736"/>
    </source>
</evidence>
<keyword evidence="3" id="KW-0732">Signal</keyword>
<evidence type="ECO:0000256" key="1">
    <source>
        <dbReference type="ARBA" id="ARBA00004418"/>
    </source>
</evidence>
<dbReference type="CDD" id="cd16327">
    <property type="entry name" value="RseB"/>
    <property type="match status" value="1"/>
</dbReference>
<dbReference type="Pfam" id="PF03888">
    <property type="entry name" value="MucB_RseB"/>
    <property type="match status" value="1"/>
</dbReference>
<evidence type="ECO:0000256" key="3">
    <source>
        <dbReference type="ARBA" id="ARBA00022729"/>
    </source>
</evidence>
<proteinExistence type="inferred from homology"/>
<dbReference type="PANTHER" id="PTHR38782">
    <property type="match status" value="1"/>
</dbReference>
<feature type="domain" description="MucB/RseB N-terminal" evidence="5">
    <location>
        <begin position="50"/>
        <end position="220"/>
    </location>
</feature>
<name>A0A554W554_9BURK</name>
<comment type="subcellular location">
    <subcellularLocation>
        <location evidence="1">Periplasm</location>
    </subcellularLocation>
</comment>
<protein>
    <submittedName>
        <fullName evidence="7">Sigma factor AlgU regulatory protein MucB</fullName>
    </submittedName>
</protein>
<dbReference type="GO" id="GO:0032885">
    <property type="term" value="P:regulation of polysaccharide biosynthetic process"/>
    <property type="evidence" value="ECO:0007669"/>
    <property type="project" value="TreeGrafter"/>
</dbReference>
<dbReference type="AlphaFoldDB" id="A0A554W554"/>
<keyword evidence="4" id="KW-0574">Periplasm</keyword>
<evidence type="ECO:0000256" key="4">
    <source>
        <dbReference type="ARBA" id="ARBA00022764"/>
    </source>
</evidence>
<comment type="caution">
    <text evidence="7">The sequence shown here is derived from an EMBL/GenBank/DDBJ whole genome shotgun (WGS) entry which is preliminary data.</text>
</comment>
<dbReference type="Proteomes" id="UP000315736">
    <property type="component" value="Unassembled WGS sequence"/>
</dbReference>
<feature type="domain" description="MucB/RseB C-terminal" evidence="6">
    <location>
        <begin position="245"/>
        <end position="339"/>
    </location>
</feature>
<evidence type="ECO:0000313" key="7">
    <source>
        <dbReference type="EMBL" id="TSE18705.1"/>
    </source>
</evidence>
<accession>A0A554W554</accession>
<keyword evidence="8" id="KW-1185">Reference proteome</keyword>
<dbReference type="InterPro" id="IPR033436">
    <property type="entry name" value="MucB/RseB_C"/>
</dbReference>
<comment type="similarity">
    <text evidence="2">Belongs to the RseB family.</text>
</comment>
<evidence type="ECO:0000259" key="5">
    <source>
        <dbReference type="Pfam" id="PF03888"/>
    </source>
</evidence>
<dbReference type="EMBL" id="VJNB01000011">
    <property type="protein sequence ID" value="TSE18705.1"/>
    <property type="molecule type" value="Genomic_DNA"/>
</dbReference>
<dbReference type="InterPro" id="IPR033434">
    <property type="entry name" value="MucB/RseB_N"/>
</dbReference>
<dbReference type="Gene3D" id="3.30.200.100">
    <property type="entry name" value="MucB/RseB, C-terminal domain"/>
    <property type="match status" value="1"/>
</dbReference>
<evidence type="ECO:0000256" key="2">
    <source>
        <dbReference type="ARBA" id="ARBA00008150"/>
    </source>
</evidence>
<dbReference type="InterPro" id="IPR005588">
    <property type="entry name" value="MucB_RseB"/>
</dbReference>
<organism evidence="7 8">
    <name type="scientific">Tepidimonas alkaliphilus</name>
    <dbReference type="NCBI Taxonomy" id="2588942"/>
    <lineage>
        <taxon>Bacteria</taxon>
        <taxon>Pseudomonadati</taxon>
        <taxon>Pseudomonadota</taxon>
        <taxon>Betaproteobacteria</taxon>
        <taxon>Burkholderiales</taxon>
        <taxon>Tepidimonas</taxon>
    </lineage>
</organism>
<dbReference type="GO" id="GO:0045152">
    <property type="term" value="F:antisigma factor binding"/>
    <property type="evidence" value="ECO:0007669"/>
    <property type="project" value="TreeGrafter"/>
</dbReference>
<dbReference type="GO" id="GO:0030288">
    <property type="term" value="C:outer membrane-bounded periplasmic space"/>
    <property type="evidence" value="ECO:0007669"/>
    <property type="project" value="TreeGrafter"/>
</dbReference>
<dbReference type="Pfam" id="PF17188">
    <property type="entry name" value="MucB_RseB_C"/>
    <property type="match status" value="1"/>
</dbReference>
<sequence>MALASEARCRAMASSGCGWWWARWAAALIAALAMAALARAAEPVAPNLSVQGWIERLHEATRARAYSGTFVVTRGDDVVSARVVHACDGQRQVERIENLSGPARVTWRLDDEVLTLWPQQQTVLRERRETLRLFPGPVKVPGVKVDEHYRAELRGRERVAGLEAWVVEFVPRDGWRYGYRLWSELRTGLALKMQTLGAGQQVLEQMAYTEVQLDAPLKVEGLLRQMEDTRGWRTLRPQRVKTNPQALGWRWVSSVPGFQLVGCWQREAEAGRGRPPLQCVVSDGLASVSLFLGGGEPPHANPRASGAMQVRAGKLGEHAVLAIGEVPAATLERLLAGVERAQP</sequence>
<dbReference type="InterPro" id="IPR038484">
    <property type="entry name" value="MucB/RseB_C_sf"/>
</dbReference>